<name>A0A9D3LJY9_ANGAN</name>
<protein>
    <submittedName>
        <fullName evidence="2">Uncharacterized protein</fullName>
    </submittedName>
</protein>
<accession>A0A9D3LJY9</accession>
<reference evidence="2" key="1">
    <citation type="submission" date="2021-01" db="EMBL/GenBank/DDBJ databases">
        <title>A chromosome-scale assembly of European eel, Anguilla anguilla.</title>
        <authorList>
            <person name="Henkel C."/>
            <person name="Jong-Raadsen S.A."/>
            <person name="Dufour S."/>
            <person name="Weltzien F.-A."/>
            <person name="Palstra A.P."/>
            <person name="Pelster B."/>
            <person name="Spaink H.P."/>
            <person name="Van Den Thillart G.E."/>
            <person name="Jansen H."/>
            <person name="Zahm M."/>
            <person name="Klopp C."/>
            <person name="Cedric C."/>
            <person name="Louis A."/>
            <person name="Berthelot C."/>
            <person name="Parey E."/>
            <person name="Roest Crollius H."/>
            <person name="Montfort J."/>
            <person name="Robinson-Rechavi M."/>
            <person name="Bucao C."/>
            <person name="Bouchez O."/>
            <person name="Gislard M."/>
            <person name="Lluch J."/>
            <person name="Milhes M."/>
            <person name="Lampietro C."/>
            <person name="Lopez Roques C."/>
            <person name="Donnadieu C."/>
            <person name="Braasch I."/>
            <person name="Desvignes T."/>
            <person name="Postlethwait J."/>
            <person name="Bobe J."/>
            <person name="Guiguen Y."/>
            <person name="Dirks R."/>
        </authorList>
    </citation>
    <scope>NUCLEOTIDE SEQUENCE</scope>
    <source>
        <strain evidence="2">Tag_6206</strain>
        <tissue evidence="2">Liver</tissue>
    </source>
</reference>
<sequence>PGEPGLCQQGLGLRVATVAAVGQADGRAGAAAVRVPPALQVGRVGAEPVLVGVGLAPEVPQRQPLVLELAVARGHHGLQEGGDTAGLQGLQRQASAAHVRHQASAQRVHNGAPYGVDAHTAGRSPALSSPDPHRA</sequence>
<gene>
    <name evidence="2" type="ORF">ANANG_G00314720</name>
</gene>
<feature type="non-terminal residue" evidence="2">
    <location>
        <position position="1"/>
    </location>
</feature>
<evidence type="ECO:0000256" key="1">
    <source>
        <dbReference type="SAM" id="MobiDB-lite"/>
    </source>
</evidence>
<evidence type="ECO:0000313" key="3">
    <source>
        <dbReference type="Proteomes" id="UP001044222"/>
    </source>
</evidence>
<comment type="caution">
    <text evidence="2">The sequence shown here is derived from an EMBL/GenBank/DDBJ whole genome shotgun (WGS) entry which is preliminary data.</text>
</comment>
<evidence type="ECO:0000313" key="2">
    <source>
        <dbReference type="EMBL" id="KAG5830829.1"/>
    </source>
</evidence>
<organism evidence="2 3">
    <name type="scientific">Anguilla anguilla</name>
    <name type="common">European freshwater eel</name>
    <name type="synonym">Muraena anguilla</name>
    <dbReference type="NCBI Taxonomy" id="7936"/>
    <lineage>
        <taxon>Eukaryota</taxon>
        <taxon>Metazoa</taxon>
        <taxon>Chordata</taxon>
        <taxon>Craniata</taxon>
        <taxon>Vertebrata</taxon>
        <taxon>Euteleostomi</taxon>
        <taxon>Actinopterygii</taxon>
        <taxon>Neopterygii</taxon>
        <taxon>Teleostei</taxon>
        <taxon>Anguilliformes</taxon>
        <taxon>Anguillidae</taxon>
        <taxon>Anguilla</taxon>
    </lineage>
</organism>
<proteinExistence type="predicted"/>
<dbReference type="AlphaFoldDB" id="A0A9D3LJY9"/>
<dbReference type="EMBL" id="JAFIRN010000019">
    <property type="protein sequence ID" value="KAG5830829.1"/>
    <property type="molecule type" value="Genomic_DNA"/>
</dbReference>
<keyword evidence="3" id="KW-1185">Reference proteome</keyword>
<dbReference type="Proteomes" id="UP001044222">
    <property type="component" value="Chromosome 19"/>
</dbReference>
<feature type="region of interest" description="Disordered" evidence="1">
    <location>
        <begin position="79"/>
        <end position="135"/>
    </location>
</feature>